<feature type="transmembrane region" description="Helical" evidence="6">
    <location>
        <begin position="156"/>
        <end position="178"/>
    </location>
</feature>
<evidence type="ECO:0000256" key="2">
    <source>
        <dbReference type="ARBA" id="ARBA00022475"/>
    </source>
</evidence>
<dbReference type="GO" id="GO:0005886">
    <property type="term" value="C:plasma membrane"/>
    <property type="evidence" value="ECO:0007669"/>
    <property type="project" value="UniProtKB-SubCell"/>
</dbReference>
<evidence type="ECO:0000256" key="5">
    <source>
        <dbReference type="ARBA" id="ARBA00023136"/>
    </source>
</evidence>
<keyword evidence="5 6" id="KW-0472">Membrane</keyword>
<evidence type="ECO:0000256" key="4">
    <source>
        <dbReference type="ARBA" id="ARBA00022989"/>
    </source>
</evidence>
<proteinExistence type="predicted"/>
<dbReference type="SUPFAM" id="SSF55073">
    <property type="entry name" value="Nucleotide cyclase"/>
    <property type="match status" value="1"/>
</dbReference>
<dbReference type="OrthoDB" id="9759607at2"/>
<dbReference type="PANTHER" id="PTHR45138:SF9">
    <property type="entry name" value="DIGUANYLATE CYCLASE DGCM-RELATED"/>
    <property type="match status" value="1"/>
</dbReference>
<dbReference type="GO" id="GO:0071555">
    <property type="term" value="P:cell wall organization"/>
    <property type="evidence" value="ECO:0007669"/>
    <property type="project" value="InterPro"/>
</dbReference>
<dbReference type="InterPro" id="IPR000160">
    <property type="entry name" value="GGDEF_dom"/>
</dbReference>
<dbReference type="AlphaFoldDB" id="A0A2I0QV26"/>
<keyword evidence="2" id="KW-1003">Cell membrane</keyword>
<dbReference type="Pfam" id="PF00990">
    <property type="entry name" value="GGDEF"/>
    <property type="match status" value="1"/>
</dbReference>
<dbReference type="InterPro" id="IPR043128">
    <property type="entry name" value="Rev_trsase/Diguanyl_cyclase"/>
</dbReference>
<protein>
    <submittedName>
        <fullName evidence="8">GGDEF domain-containing protein</fullName>
    </submittedName>
</protein>
<feature type="transmembrane region" description="Helical" evidence="6">
    <location>
        <begin position="103"/>
        <end position="124"/>
    </location>
</feature>
<dbReference type="Proteomes" id="UP000243524">
    <property type="component" value="Unassembled WGS sequence"/>
</dbReference>
<comment type="caution">
    <text evidence="8">The sequence shown here is derived from an EMBL/GenBank/DDBJ whole genome shotgun (WGS) entry which is preliminary data.</text>
</comment>
<dbReference type="SMART" id="SM00267">
    <property type="entry name" value="GGDEF"/>
    <property type="match status" value="1"/>
</dbReference>
<dbReference type="EMBL" id="PJNH01000002">
    <property type="protein sequence ID" value="PKR78185.1"/>
    <property type="molecule type" value="Genomic_DNA"/>
</dbReference>
<accession>A0A2I0QV26</accession>
<sequence length="367" mass="41357">MILKELLSNFAILISAIFLYTQSTSSTPLTLTSPLRSKFIVGMLGGILSNILMLYSIEINQTFIDLRHIPVIMVTYYGGAIPAIITMTCIILGRFLIGFTMSAFFAFALIILITAATLLIIRLSLSKKKKIFLSITASNIIFAAFISYLLPNFDRLFVLIVSYWIISYFAGFVSFYTVEFVRRSHRLLYKYKSEAATDGLTGLHNVRRFDETFNVISTQAEEKGESLSLLYIDIDHFKKVNDTYGHKEGDQVLINLSKILKNTVRPYDIVSRNGGEEFTIILLDCPLKRASDLSEKIRSAVKNYSFELTTGQAISITVSIGVASYNETTERPSMLIEEADQALYRAKQTGRNKVSFSSKESEEYIKV</sequence>
<dbReference type="GO" id="GO:0052621">
    <property type="term" value="F:diguanylate cyclase activity"/>
    <property type="evidence" value="ECO:0007669"/>
    <property type="project" value="TreeGrafter"/>
</dbReference>
<dbReference type="NCBIfam" id="TIGR00254">
    <property type="entry name" value="GGDEF"/>
    <property type="match status" value="1"/>
</dbReference>
<feature type="transmembrane region" description="Helical" evidence="6">
    <location>
        <begin position="39"/>
        <end position="57"/>
    </location>
</feature>
<dbReference type="GO" id="GO:0043709">
    <property type="term" value="P:cell adhesion involved in single-species biofilm formation"/>
    <property type="evidence" value="ECO:0007669"/>
    <property type="project" value="TreeGrafter"/>
</dbReference>
<dbReference type="CDD" id="cd01949">
    <property type="entry name" value="GGDEF"/>
    <property type="match status" value="1"/>
</dbReference>
<dbReference type="GO" id="GO:1902201">
    <property type="term" value="P:negative regulation of bacterial-type flagellum-dependent cell motility"/>
    <property type="evidence" value="ECO:0007669"/>
    <property type="project" value="TreeGrafter"/>
</dbReference>
<dbReference type="FunFam" id="3.30.70.270:FF:000001">
    <property type="entry name" value="Diguanylate cyclase domain protein"/>
    <property type="match status" value="1"/>
</dbReference>
<evidence type="ECO:0000313" key="8">
    <source>
        <dbReference type="EMBL" id="PKR78185.1"/>
    </source>
</evidence>
<dbReference type="PROSITE" id="PS50887">
    <property type="entry name" value="GGDEF"/>
    <property type="match status" value="1"/>
</dbReference>
<dbReference type="Pfam" id="PF07694">
    <property type="entry name" value="5TM-5TMR_LYT"/>
    <property type="match status" value="1"/>
</dbReference>
<feature type="transmembrane region" description="Helical" evidence="6">
    <location>
        <begin position="69"/>
        <end position="97"/>
    </location>
</feature>
<keyword evidence="9" id="KW-1185">Reference proteome</keyword>
<dbReference type="PANTHER" id="PTHR45138">
    <property type="entry name" value="REGULATORY COMPONENTS OF SENSORY TRANSDUCTION SYSTEM"/>
    <property type="match status" value="1"/>
</dbReference>
<keyword evidence="3 6" id="KW-0812">Transmembrane</keyword>
<dbReference type="InterPro" id="IPR050469">
    <property type="entry name" value="Diguanylate_Cyclase"/>
</dbReference>
<evidence type="ECO:0000256" key="3">
    <source>
        <dbReference type="ARBA" id="ARBA00022692"/>
    </source>
</evidence>
<evidence type="ECO:0000259" key="7">
    <source>
        <dbReference type="PROSITE" id="PS50887"/>
    </source>
</evidence>
<dbReference type="InterPro" id="IPR011620">
    <property type="entry name" value="Sig_transdc_His_kinase_LytS_TM"/>
</dbReference>
<evidence type="ECO:0000256" key="6">
    <source>
        <dbReference type="SAM" id="Phobius"/>
    </source>
</evidence>
<feature type="transmembrane region" description="Helical" evidence="6">
    <location>
        <begin position="131"/>
        <end position="150"/>
    </location>
</feature>
<comment type="subcellular location">
    <subcellularLocation>
        <location evidence="1">Cell membrane</location>
        <topology evidence="1">Multi-pass membrane protein</topology>
    </subcellularLocation>
</comment>
<name>A0A2I0QV26_9BACI</name>
<feature type="domain" description="GGDEF" evidence="7">
    <location>
        <begin position="225"/>
        <end position="359"/>
    </location>
</feature>
<dbReference type="InterPro" id="IPR029787">
    <property type="entry name" value="Nucleotide_cyclase"/>
</dbReference>
<organism evidence="8 9">
    <name type="scientific">Halalkalibacillus sediminis</name>
    <dbReference type="NCBI Taxonomy" id="2018042"/>
    <lineage>
        <taxon>Bacteria</taxon>
        <taxon>Bacillati</taxon>
        <taxon>Bacillota</taxon>
        <taxon>Bacilli</taxon>
        <taxon>Bacillales</taxon>
        <taxon>Bacillaceae</taxon>
        <taxon>Halalkalibacillus</taxon>
    </lineage>
</organism>
<evidence type="ECO:0000313" key="9">
    <source>
        <dbReference type="Proteomes" id="UP000243524"/>
    </source>
</evidence>
<keyword evidence="4 6" id="KW-1133">Transmembrane helix</keyword>
<evidence type="ECO:0000256" key="1">
    <source>
        <dbReference type="ARBA" id="ARBA00004651"/>
    </source>
</evidence>
<reference evidence="8 9" key="1">
    <citation type="submission" date="2017-06" db="EMBL/GenBank/DDBJ databases">
        <title>the draft geome sequence of Illustriluteabacillus marina B3227.</title>
        <authorList>
            <person name="He R.-H."/>
            <person name="Du Z.-J."/>
        </authorList>
    </citation>
    <scope>NUCLEOTIDE SEQUENCE [LARGE SCALE GENOMIC DNA]</scope>
    <source>
        <strain evidence="8 9">B3227</strain>
    </source>
</reference>
<gene>
    <name evidence="8" type="ORF">CEY16_08895</name>
</gene>
<dbReference type="GO" id="GO:0000155">
    <property type="term" value="F:phosphorelay sensor kinase activity"/>
    <property type="evidence" value="ECO:0007669"/>
    <property type="project" value="InterPro"/>
</dbReference>
<dbReference type="Gene3D" id="3.30.70.270">
    <property type="match status" value="1"/>
</dbReference>